<proteinExistence type="inferred from homology"/>
<dbReference type="InterPro" id="IPR033985">
    <property type="entry name" value="SusD-like_N"/>
</dbReference>
<dbReference type="EMBL" id="JAPAAF010000038">
    <property type="protein sequence ID" value="MCW0484473.1"/>
    <property type="molecule type" value="Genomic_DNA"/>
</dbReference>
<evidence type="ECO:0000313" key="9">
    <source>
        <dbReference type="EMBL" id="MCW0484473.1"/>
    </source>
</evidence>
<accession>A0AA42C6Z9</accession>
<reference evidence="9" key="1">
    <citation type="submission" date="2022-10" db="EMBL/GenBank/DDBJ databases">
        <title>Gaoshiqiia sediminis gen. nov., sp. nov., isolated from coastal sediment.</title>
        <authorList>
            <person name="Yu W.X."/>
            <person name="Mu D.S."/>
            <person name="Du J.Z."/>
            <person name="Liang Y.Q."/>
        </authorList>
    </citation>
    <scope>NUCLEOTIDE SEQUENCE</scope>
    <source>
        <strain evidence="9">A06</strain>
    </source>
</reference>
<evidence type="ECO:0000256" key="6">
    <source>
        <dbReference type="SAM" id="SignalP"/>
    </source>
</evidence>
<gene>
    <name evidence="9" type="ORF">N2K84_17175</name>
</gene>
<dbReference type="SUPFAM" id="SSF48452">
    <property type="entry name" value="TPR-like"/>
    <property type="match status" value="1"/>
</dbReference>
<keyword evidence="10" id="KW-1185">Reference proteome</keyword>
<dbReference type="Proteomes" id="UP001163821">
    <property type="component" value="Unassembled WGS sequence"/>
</dbReference>
<evidence type="ECO:0000256" key="2">
    <source>
        <dbReference type="ARBA" id="ARBA00006275"/>
    </source>
</evidence>
<feature type="domain" description="RagB/SusD" evidence="7">
    <location>
        <begin position="381"/>
        <end position="547"/>
    </location>
</feature>
<evidence type="ECO:0000256" key="3">
    <source>
        <dbReference type="ARBA" id="ARBA00022729"/>
    </source>
</evidence>
<dbReference type="CDD" id="cd08977">
    <property type="entry name" value="SusD"/>
    <property type="match status" value="1"/>
</dbReference>
<dbReference type="InterPro" id="IPR012944">
    <property type="entry name" value="SusD_RagB_dom"/>
</dbReference>
<dbReference type="Gene3D" id="1.25.40.390">
    <property type="match status" value="1"/>
</dbReference>
<evidence type="ECO:0000256" key="1">
    <source>
        <dbReference type="ARBA" id="ARBA00004442"/>
    </source>
</evidence>
<feature type="signal peptide" evidence="6">
    <location>
        <begin position="1"/>
        <end position="25"/>
    </location>
</feature>
<evidence type="ECO:0000256" key="4">
    <source>
        <dbReference type="ARBA" id="ARBA00023136"/>
    </source>
</evidence>
<evidence type="ECO:0000259" key="7">
    <source>
        <dbReference type="Pfam" id="PF07980"/>
    </source>
</evidence>
<dbReference type="Pfam" id="PF07980">
    <property type="entry name" value="SusD_RagB"/>
    <property type="match status" value="1"/>
</dbReference>
<comment type="subcellular location">
    <subcellularLocation>
        <location evidence="1">Cell outer membrane</location>
    </subcellularLocation>
</comment>
<organism evidence="9 10">
    <name type="scientific">Gaoshiqia sediminis</name>
    <dbReference type="NCBI Taxonomy" id="2986998"/>
    <lineage>
        <taxon>Bacteria</taxon>
        <taxon>Pseudomonadati</taxon>
        <taxon>Bacteroidota</taxon>
        <taxon>Bacteroidia</taxon>
        <taxon>Marinilabiliales</taxon>
        <taxon>Prolixibacteraceae</taxon>
        <taxon>Gaoshiqia</taxon>
    </lineage>
</organism>
<evidence type="ECO:0000259" key="8">
    <source>
        <dbReference type="Pfam" id="PF14322"/>
    </source>
</evidence>
<dbReference type="GO" id="GO:0009279">
    <property type="term" value="C:cell outer membrane"/>
    <property type="evidence" value="ECO:0007669"/>
    <property type="project" value="UniProtKB-SubCell"/>
</dbReference>
<sequence>MKRLKLNILLAGVMALGLLPSCSDSFLDVEPKTQLLDANFFKTQADAEMALVGCYDGYQLTSSGFPIYLVSEVASDECFGGTGANDGRGYQVIDRIDKSQSPADVDIFNNTWIQYYKSIFRCNRLLQKLPDVAKWDSGDASTDSIAKNRIAGEARFLRGLMYFDLVRLFERVPLLTVPTTEYVPQADPFDTYKQIVEDLKFAVANIPADAYPKAQAATNDGRATRYAAEALLARVYLFYTGYYGKDDLGVTKQEVLAGLEDVISSNEFELVPDYKKLWPAASYVPNVEDNTLDKSAYAGKGNIEVVFSQKFNGTSDWNGMVDGNGWLVMMGMRGTNFSPYGKGWGACTVNPQLVNAYASGDTRRTASIIDLVGEDIESSFNIDDQRSYTGYTVKKYTPTVLPDNKTFDLGGIKDFQISQDQDYVQIRYADVLLMAAELGSPSALEYFNAVHTRAGLDAVASVSLSDIMTERKFEFAFEGIRYWDLLRTGIDNAATAIAAAAQDVKSGGVTENITYDVNEIKATRGFMQIPNTQITLSNGTLTQNSGW</sequence>
<keyword evidence="3 6" id="KW-0732">Signal</keyword>
<dbReference type="InterPro" id="IPR011990">
    <property type="entry name" value="TPR-like_helical_dom_sf"/>
</dbReference>
<comment type="similarity">
    <text evidence="2">Belongs to the SusD family.</text>
</comment>
<dbReference type="Pfam" id="PF14322">
    <property type="entry name" value="SusD-like_3"/>
    <property type="match status" value="1"/>
</dbReference>
<protein>
    <submittedName>
        <fullName evidence="9">RagB/SusD family nutrient uptake outer membrane protein</fullName>
    </submittedName>
</protein>
<evidence type="ECO:0000256" key="5">
    <source>
        <dbReference type="ARBA" id="ARBA00023237"/>
    </source>
</evidence>
<evidence type="ECO:0000313" key="10">
    <source>
        <dbReference type="Proteomes" id="UP001163821"/>
    </source>
</evidence>
<dbReference type="AlphaFoldDB" id="A0AA42C6Z9"/>
<feature type="domain" description="SusD-like N-terminal" evidence="8">
    <location>
        <begin position="89"/>
        <end position="237"/>
    </location>
</feature>
<dbReference type="RefSeq" id="WP_282593066.1">
    <property type="nucleotide sequence ID" value="NZ_JAPAAF010000038.1"/>
</dbReference>
<keyword evidence="5" id="KW-0998">Cell outer membrane</keyword>
<name>A0AA42C6Z9_9BACT</name>
<keyword evidence="4" id="KW-0472">Membrane</keyword>
<comment type="caution">
    <text evidence="9">The sequence shown here is derived from an EMBL/GenBank/DDBJ whole genome shotgun (WGS) entry which is preliminary data.</text>
</comment>
<feature type="chain" id="PRO_5041323772" evidence="6">
    <location>
        <begin position="26"/>
        <end position="547"/>
    </location>
</feature>